<name>A0AAW2CTM0_9ROSI</name>
<reference evidence="1 2" key="1">
    <citation type="submission" date="2024-01" db="EMBL/GenBank/DDBJ databases">
        <title>A telomere-to-telomere, gap-free genome of sweet tea (Lithocarpus litseifolius).</title>
        <authorList>
            <person name="Zhou J."/>
        </authorList>
    </citation>
    <scope>NUCLEOTIDE SEQUENCE [LARGE SCALE GENOMIC DNA]</scope>
    <source>
        <strain evidence="1">Zhou-2022a</strain>
        <tissue evidence="1">Leaf</tissue>
    </source>
</reference>
<protein>
    <recommendedName>
        <fullName evidence="3">DUF4378 domain-containing protein</fullName>
    </recommendedName>
</protein>
<evidence type="ECO:0000313" key="2">
    <source>
        <dbReference type="Proteomes" id="UP001459277"/>
    </source>
</evidence>
<organism evidence="1 2">
    <name type="scientific">Lithocarpus litseifolius</name>
    <dbReference type="NCBI Taxonomy" id="425828"/>
    <lineage>
        <taxon>Eukaryota</taxon>
        <taxon>Viridiplantae</taxon>
        <taxon>Streptophyta</taxon>
        <taxon>Embryophyta</taxon>
        <taxon>Tracheophyta</taxon>
        <taxon>Spermatophyta</taxon>
        <taxon>Magnoliopsida</taxon>
        <taxon>eudicotyledons</taxon>
        <taxon>Gunneridae</taxon>
        <taxon>Pentapetalae</taxon>
        <taxon>rosids</taxon>
        <taxon>fabids</taxon>
        <taxon>Fagales</taxon>
        <taxon>Fagaceae</taxon>
        <taxon>Lithocarpus</taxon>
    </lineage>
</organism>
<dbReference type="Proteomes" id="UP001459277">
    <property type="component" value="Unassembled WGS sequence"/>
</dbReference>
<sequence length="281" mass="32224">MDPGNGSETPLTECASFQSFQAKLDKIDGELSRFDQVEDGSVSLQGGVGSRMMGSALFLKNLFTQEKSSSLIPCPSKFTRTPRKPSMVLDPLGVVLSKRSRQEEVGVLEEGNERCRKRVAFSDNLTVEADASMSGFGNPQLYRPHDVLTAMGRCWVLEDEFSYPINPNLQNSAYVHNTMRQEWALLFHEQQMFYDELVGFKLPVPRRLTSQMSRDTIDELCKALNRIREENNQMKIRLNRYWTQVEIRESVEGGWYEHAQFMQSLLVDLIYQSDVEMLDEE</sequence>
<evidence type="ECO:0008006" key="3">
    <source>
        <dbReference type="Google" id="ProtNLM"/>
    </source>
</evidence>
<gene>
    <name evidence="1" type="ORF">SO802_015203</name>
</gene>
<evidence type="ECO:0000313" key="1">
    <source>
        <dbReference type="EMBL" id="KAL0001422.1"/>
    </source>
</evidence>
<dbReference type="AlphaFoldDB" id="A0AAW2CTM0"/>
<keyword evidence="2" id="KW-1185">Reference proteome</keyword>
<proteinExistence type="predicted"/>
<comment type="caution">
    <text evidence="1">The sequence shown here is derived from an EMBL/GenBank/DDBJ whole genome shotgun (WGS) entry which is preliminary data.</text>
</comment>
<accession>A0AAW2CTM0</accession>
<dbReference type="EMBL" id="JAZDWU010000005">
    <property type="protein sequence ID" value="KAL0001422.1"/>
    <property type="molecule type" value="Genomic_DNA"/>
</dbReference>